<evidence type="ECO:0000259" key="2">
    <source>
        <dbReference type="Pfam" id="PF00582"/>
    </source>
</evidence>
<dbReference type="RefSeq" id="WP_058930264.1">
    <property type="nucleotide sequence ID" value="NZ_CP013747.1"/>
</dbReference>
<dbReference type="InterPro" id="IPR006015">
    <property type="entry name" value="Universal_stress_UspA"/>
</dbReference>
<organism evidence="3">
    <name type="scientific">Pseudarthrobacter sulfonivorans</name>
    <dbReference type="NCBI Taxonomy" id="121292"/>
    <lineage>
        <taxon>Bacteria</taxon>
        <taxon>Bacillati</taxon>
        <taxon>Actinomycetota</taxon>
        <taxon>Actinomycetes</taxon>
        <taxon>Micrococcales</taxon>
        <taxon>Micrococcaceae</taxon>
        <taxon>Pseudarthrobacter</taxon>
    </lineage>
</organism>
<dbReference type="Pfam" id="PF00582">
    <property type="entry name" value="Usp"/>
    <property type="match status" value="1"/>
</dbReference>
<dbReference type="PANTHER" id="PTHR46268">
    <property type="entry name" value="STRESS RESPONSE PROTEIN NHAX"/>
    <property type="match status" value="1"/>
</dbReference>
<evidence type="ECO:0000313" key="4">
    <source>
        <dbReference type="Proteomes" id="UP000065151"/>
    </source>
</evidence>
<dbReference type="KEGG" id="psul:AU252_08040"/>
<dbReference type="Proteomes" id="UP000065151">
    <property type="component" value="Chromosome"/>
</dbReference>
<name>A0A0U3PA16_9MICC</name>
<dbReference type="CDD" id="cd00293">
    <property type="entry name" value="USP-like"/>
    <property type="match status" value="1"/>
</dbReference>
<dbReference type="PANTHER" id="PTHR46268:SF6">
    <property type="entry name" value="UNIVERSAL STRESS PROTEIN UP12"/>
    <property type="match status" value="1"/>
</dbReference>
<proteinExistence type="inferred from homology"/>
<reference evidence="3 4" key="1">
    <citation type="submission" date="2015-12" db="EMBL/GenBank/DDBJ databases">
        <authorList>
            <person name="Shamseldin A."/>
            <person name="Moawad H."/>
            <person name="Abd El-Rahim W.M."/>
            <person name="Sadowsky M.J."/>
        </authorList>
    </citation>
    <scope>NUCLEOTIDE SEQUENCE [LARGE SCALE GENOMIC DNA]</scope>
    <source>
        <strain evidence="3 4">Ar51</strain>
    </source>
</reference>
<protein>
    <submittedName>
        <fullName evidence="3">Universal stress protein UspA</fullName>
    </submittedName>
</protein>
<dbReference type="SUPFAM" id="SSF52402">
    <property type="entry name" value="Adenine nucleotide alpha hydrolases-like"/>
    <property type="match status" value="1"/>
</dbReference>
<accession>A0A0U3PA16</accession>
<dbReference type="AlphaFoldDB" id="A0A0U3PA16"/>
<dbReference type="InterPro" id="IPR006016">
    <property type="entry name" value="UspA"/>
</dbReference>
<feature type="domain" description="UspA" evidence="2">
    <location>
        <begin position="2"/>
        <end position="128"/>
    </location>
</feature>
<comment type="similarity">
    <text evidence="1">Belongs to the universal stress protein A family.</text>
</comment>
<dbReference type="STRING" id="121292.AU252_08040"/>
<dbReference type="EMBL" id="CP013747">
    <property type="protein sequence ID" value="ALV41107.1"/>
    <property type="molecule type" value="Genomic_DNA"/>
</dbReference>
<evidence type="ECO:0000313" key="3">
    <source>
        <dbReference type="EMBL" id="ALV41107.1"/>
    </source>
</evidence>
<dbReference type="InterPro" id="IPR014729">
    <property type="entry name" value="Rossmann-like_a/b/a_fold"/>
</dbReference>
<dbReference type="PRINTS" id="PR01438">
    <property type="entry name" value="UNVRSLSTRESS"/>
</dbReference>
<gene>
    <name evidence="3" type="ORF">AU252_08040</name>
</gene>
<sequence>MTIVVGYVPTPEGEAALAQAIAEARKSNTTLLVINSSKGDALVDNRYAQESEMQGIEARLAAHGIDHVIKQPVRGHDAAAEVLDAAEEHNAELIVIGLRRRSPVGKLIMGSTSQRILLEADCPVLAVKAGMAG</sequence>
<evidence type="ECO:0000256" key="1">
    <source>
        <dbReference type="ARBA" id="ARBA00008791"/>
    </source>
</evidence>
<dbReference type="Gene3D" id="3.40.50.620">
    <property type="entry name" value="HUPs"/>
    <property type="match status" value="1"/>
</dbReference>